<evidence type="ECO:0000256" key="10">
    <source>
        <dbReference type="ARBA" id="ARBA00023014"/>
    </source>
</evidence>
<keyword evidence="7 17" id="KW-1133">Transmembrane helix</keyword>
<organism evidence="20">
    <name type="scientific">Scylla paramamosain</name>
    <name type="common">Mud crab</name>
    <dbReference type="NCBI Taxonomy" id="85552"/>
    <lineage>
        <taxon>Eukaryota</taxon>
        <taxon>Metazoa</taxon>
        <taxon>Ecdysozoa</taxon>
        <taxon>Arthropoda</taxon>
        <taxon>Crustacea</taxon>
        <taxon>Multicrustacea</taxon>
        <taxon>Malacostraca</taxon>
        <taxon>Eumalacostraca</taxon>
        <taxon>Eucarida</taxon>
        <taxon>Decapoda</taxon>
        <taxon>Pleocyemata</taxon>
        <taxon>Brachyura</taxon>
        <taxon>Eubrachyura</taxon>
        <taxon>Portunoidea</taxon>
        <taxon>Portunidae</taxon>
        <taxon>Portuninae</taxon>
        <taxon>Scylla</taxon>
    </lineage>
</organism>
<dbReference type="InterPro" id="IPR036922">
    <property type="entry name" value="Rieske_2Fe-2S_sf"/>
</dbReference>
<dbReference type="EC" id="1.14.19.21" evidence="14"/>
<keyword evidence="10" id="KW-0411">Iron-sulfur</keyword>
<evidence type="ECO:0000256" key="2">
    <source>
        <dbReference type="ARBA" id="ARBA00004370"/>
    </source>
</evidence>
<evidence type="ECO:0000256" key="13">
    <source>
        <dbReference type="ARBA" id="ARBA00025729"/>
    </source>
</evidence>
<dbReference type="GO" id="GO:0016020">
    <property type="term" value="C:membrane"/>
    <property type="evidence" value="ECO:0007669"/>
    <property type="project" value="UniProtKB-SubCell"/>
</dbReference>
<dbReference type="SUPFAM" id="SSF50022">
    <property type="entry name" value="ISP domain"/>
    <property type="match status" value="1"/>
</dbReference>
<dbReference type="InterPro" id="IPR017941">
    <property type="entry name" value="Rieske_2Fe-2S"/>
</dbReference>
<feature type="domain" description="Rieske" evidence="18">
    <location>
        <begin position="124"/>
        <end position="229"/>
    </location>
</feature>
<evidence type="ECO:0000256" key="7">
    <source>
        <dbReference type="ARBA" id="ARBA00022989"/>
    </source>
</evidence>
<evidence type="ECO:0000313" key="20">
    <source>
        <dbReference type="EMBL" id="QNQ17531.1"/>
    </source>
</evidence>
<keyword evidence="4 17" id="KW-0812">Transmembrane</keyword>
<comment type="catalytic activity">
    <reaction evidence="16">
        <text>cholesterol + NADPH + O2 + H(+) = 7-dehydrocholesterol + NADP(+) + 2 H2O</text>
        <dbReference type="Rhea" id="RHEA:45024"/>
        <dbReference type="ChEBI" id="CHEBI:15377"/>
        <dbReference type="ChEBI" id="CHEBI:15378"/>
        <dbReference type="ChEBI" id="CHEBI:15379"/>
        <dbReference type="ChEBI" id="CHEBI:16113"/>
        <dbReference type="ChEBI" id="CHEBI:17759"/>
        <dbReference type="ChEBI" id="CHEBI:57783"/>
        <dbReference type="ChEBI" id="CHEBI:58349"/>
        <dbReference type="EC" id="1.14.19.21"/>
    </reaction>
    <physiologicalReaction direction="left-to-right" evidence="16">
        <dbReference type="Rhea" id="RHEA:45025"/>
    </physiologicalReaction>
</comment>
<evidence type="ECO:0000259" key="18">
    <source>
        <dbReference type="PROSITE" id="PS51296"/>
    </source>
</evidence>
<protein>
    <recommendedName>
        <fullName evidence="14">cholesterol 7-desaturase</fullName>
        <ecNumber evidence="14">1.14.19.21</ecNumber>
    </recommendedName>
</protein>
<reference evidence="19 21" key="2">
    <citation type="submission" date="2023-03" db="EMBL/GenBank/DDBJ databases">
        <title>High-quality genome of Scylla paramamosain provides insights in environmental adaptation.</title>
        <authorList>
            <person name="Zhang L."/>
        </authorList>
    </citation>
    <scope>NUCLEOTIDE SEQUENCE [LARGE SCALE GENOMIC DNA]</scope>
    <source>
        <strain evidence="19">LZ_2023a</strain>
        <tissue evidence="19">Muscle</tissue>
    </source>
</reference>
<evidence type="ECO:0000256" key="11">
    <source>
        <dbReference type="ARBA" id="ARBA00023136"/>
    </source>
</evidence>
<dbReference type="Pfam" id="PF19298">
    <property type="entry name" value="KshA_C"/>
    <property type="match status" value="1"/>
</dbReference>
<dbReference type="SUPFAM" id="SSF55961">
    <property type="entry name" value="Bet v1-like"/>
    <property type="match status" value="1"/>
</dbReference>
<comment type="pathway">
    <text evidence="12">Steroid hormone biosynthesis; dafachronic acid biosynthesis.</text>
</comment>
<dbReference type="PANTHER" id="PTHR21266">
    <property type="entry name" value="IRON-SULFUR DOMAIN CONTAINING PROTEIN"/>
    <property type="match status" value="1"/>
</dbReference>
<dbReference type="Pfam" id="PF00355">
    <property type="entry name" value="Rieske"/>
    <property type="match status" value="1"/>
</dbReference>
<evidence type="ECO:0000313" key="21">
    <source>
        <dbReference type="Proteomes" id="UP001487740"/>
    </source>
</evidence>
<evidence type="ECO:0000256" key="17">
    <source>
        <dbReference type="SAM" id="Phobius"/>
    </source>
</evidence>
<accession>A0A7H0M6B5</accession>
<dbReference type="Gene3D" id="2.102.10.10">
    <property type="entry name" value="Rieske [2Fe-2S] iron-sulphur domain"/>
    <property type="match status" value="1"/>
</dbReference>
<name>A0A7H0M6B5_SCYPA</name>
<dbReference type="SMR" id="A0A7H0M6B5"/>
<keyword evidence="9" id="KW-0408">Iron</keyword>
<dbReference type="GO" id="GO:0008203">
    <property type="term" value="P:cholesterol metabolic process"/>
    <property type="evidence" value="ECO:0007669"/>
    <property type="project" value="InterPro"/>
</dbReference>
<dbReference type="InterPro" id="IPR045605">
    <property type="entry name" value="KshA-like_C"/>
</dbReference>
<dbReference type="GO" id="GO:0170056">
    <property type="term" value="F:cholesterol 7-desaturase [NAD(P)H] activity"/>
    <property type="evidence" value="ECO:0007669"/>
    <property type="project" value="UniProtKB-EC"/>
</dbReference>
<evidence type="ECO:0000256" key="8">
    <source>
        <dbReference type="ARBA" id="ARBA00023002"/>
    </source>
</evidence>
<comment type="similarity">
    <text evidence="13">Belongs to the cholesterol 7-desaturase family.</text>
</comment>
<comment type="subcellular location">
    <subcellularLocation>
        <location evidence="2">Membrane</location>
    </subcellularLocation>
</comment>
<dbReference type="Gene3D" id="3.90.380.10">
    <property type="entry name" value="Naphthalene 1,2-dioxygenase Alpha Subunit, Chain A, domain 1"/>
    <property type="match status" value="1"/>
</dbReference>
<keyword evidence="11 17" id="KW-0472">Membrane</keyword>
<keyword evidence="21" id="KW-1185">Reference proteome</keyword>
<dbReference type="GO" id="GO:0046872">
    <property type="term" value="F:metal ion binding"/>
    <property type="evidence" value="ECO:0007669"/>
    <property type="project" value="UniProtKB-KW"/>
</dbReference>
<keyword evidence="6" id="KW-0479">Metal-binding</keyword>
<dbReference type="EMBL" id="JARAKH010000002">
    <property type="protein sequence ID" value="KAK8405907.1"/>
    <property type="molecule type" value="Genomic_DNA"/>
</dbReference>
<evidence type="ECO:0000256" key="6">
    <source>
        <dbReference type="ARBA" id="ARBA00022723"/>
    </source>
</evidence>
<dbReference type="GO" id="GO:0051537">
    <property type="term" value="F:2 iron, 2 sulfur cluster binding"/>
    <property type="evidence" value="ECO:0007669"/>
    <property type="project" value="UniProtKB-KW"/>
</dbReference>
<evidence type="ECO:0000313" key="19">
    <source>
        <dbReference type="EMBL" id="KAK8405907.1"/>
    </source>
</evidence>
<dbReference type="Proteomes" id="UP001487740">
    <property type="component" value="Unassembled WGS sequence"/>
</dbReference>
<comment type="pathway">
    <text evidence="3">Hormone biosynthesis.</text>
</comment>
<evidence type="ECO:0000256" key="1">
    <source>
        <dbReference type="ARBA" id="ARBA00001962"/>
    </source>
</evidence>
<dbReference type="AlphaFoldDB" id="A0A7H0M6B5"/>
<sequence>MLANSFVSLVTEYFRHTNVTEQLAAVSPLGFSLHAMDWWWAEGCLARLAHEGALWSLLFYLAGALLFFLAYRAAFSPVDRVKDLTDVGWGCLGGGRKASLAERIREVQRLRKKGNLPPVYPNGWFALLQSRELAKGQVESVQVFGQTLAVFRGEDGVAHVTDAYCPHIGANMAVGGVVKGDCLECPFHGWRFRGSDGKCVDIPYSNKAIPRTASVKTWISREVSGFIFVWHDAEGRDPTWELPVVPQVEDGSWVYRGRTEHQILAHIQEMPENGADVAHLGHLHVPIIFKGSDLRDIFARNSLLDFAKHTWSGEWQARAAPESHAADLTVRHSFSLFGGRLKLFSMTVKVEQLGPGVVYLYFNTILGSGVLVQTVTPLEPLRQKVVHQFFSSRTFIAPCAKFVILSEARHFERDIMVWNNKQYLSQPLLVSEDRFIVKFRRWYSQFYSENSPKFSFTKESLEW</sequence>
<evidence type="ECO:0000256" key="12">
    <source>
        <dbReference type="ARBA" id="ARBA00025712"/>
    </source>
</evidence>
<feature type="transmembrane region" description="Helical" evidence="17">
    <location>
        <begin position="53"/>
        <end position="74"/>
    </location>
</feature>
<comment type="catalytic activity">
    <reaction evidence="15">
        <text>cholesterol + NADH + O2 + H(+) = 7-dehydrocholesterol + NAD(+) + 2 H2O</text>
        <dbReference type="Rhea" id="RHEA:51644"/>
        <dbReference type="ChEBI" id="CHEBI:15377"/>
        <dbReference type="ChEBI" id="CHEBI:15378"/>
        <dbReference type="ChEBI" id="CHEBI:15379"/>
        <dbReference type="ChEBI" id="CHEBI:16113"/>
        <dbReference type="ChEBI" id="CHEBI:17759"/>
        <dbReference type="ChEBI" id="CHEBI:57540"/>
        <dbReference type="ChEBI" id="CHEBI:57945"/>
        <dbReference type="EC" id="1.14.19.21"/>
    </reaction>
    <physiologicalReaction direction="left-to-right" evidence="15">
        <dbReference type="Rhea" id="RHEA:51645"/>
    </physiologicalReaction>
</comment>
<evidence type="ECO:0000256" key="9">
    <source>
        <dbReference type="ARBA" id="ARBA00023004"/>
    </source>
</evidence>
<keyword evidence="8" id="KW-0560">Oxidoreductase</keyword>
<gene>
    <name evidence="19" type="ORF">O3P69_006966</name>
</gene>
<dbReference type="UniPathway" id="UPA01020"/>
<evidence type="ECO:0000256" key="5">
    <source>
        <dbReference type="ARBA" id="ARBA00022714"/>
    </source>
</evidence>
<reference evidence="20" key="1">
    <citation type="submission" date="2019-12" db="EMBL/GenBank/DDBJ databases">
        <authorList>
            <person name="Zhang L."/>
            <person name="Ma L."/>
            <person name="Shi F."/>
        </authorList>
    </citation>
    <scope>NUCLEOTIDE SEQUENCE</scope>
</reference>
<proteinExistence type="evidence at transcript level"/>
<keyword evidence="5" id="KW-0001">2Fe-2S</keyword>
<dbReference type="PANTHER" id="PTHR21266:SF32">
    <property type="entry name" value="CHOLESTEROL 7-DESATURASE NVD"/>
    <property type="match status" value="1"/>
</dbReference>
<dbReference type="GO" id="GO:0005737">
    <property type="term" value="C:cytoplasm"/>
    <property type="evidence" value="ECO:0007669"/>
    <property type="project" value="TreeGrafter"/>
</dbReference>
<dbReference type="PROSITE" id="PS51296">
    <property type="entry name" value="RIESKE"/>
    <property type="match status" value="1"/>
</dbReference>
<evidence type="ECO:0000256" key="14">
    <source>
        <dbReference type="ARBA" id="ARBA00026095"/>
    </source>
</evidence>
<evidence type="ECO:0000256" key="4">
    <source>
        <dbReference type="ARBA" id="ARBA00022692"/>
    </source>
</evidence>
<comment type="cofactor">
    <cofactor evidence="1">
        <name>Fe cation</name>
        <dbReference type="ChEBI" id="CHEBI:24875"/>
    </cofactor>
</comment>
<evidence type="ECO:0000256" key="15">
    <source>
        <dbReference type="ARBA" id="ARBA00047853"/>
    </source>
</evidence>
<evidence type="ECO:0000256" key="16">
    <source>
        <dbReference type="ARBA" id="ARBA00049548"/>
    </source>
</evidence>
<dbReference type="EMBL" id="MN782365">
    <property type="protein sequence ID" value="QNQ17531.1"/>
    <property type="molecule type" value="mRNA"/>
</dbReference>
<evidence type="ECO:0000256" key="3">
    <source>
        <dbReference type="ARBA" id="ARBA00004972"/>
    </source>
</evidence>
<dbReference type="InterPro" id="IPR050584">
    <property type="entry name" value="Cholesterol_7-desaturase"/>
</dbReference>